<keyword evidence="2" id="KW-0560">Oxidoreductase</keyword>
<comment type="caution">
    <text evidence="4">The sequence shown here is derived from an EMBL/GenBank/DDBJ whole genome shotgun (WGS) entry which is preliminary data.</text>
</comment>
<dbReference type="Pfam" id="PF13561">
    <property type="entry name" value="adh_short_C2"/>
    <property type="match status" value="1"/>
</dbReference>
<dbReference type="GO" id="GO:0016491">
    <property type="term" value="F:oxidoreductase activity"/>
    <property type="evidence" value="ECO:0007669"/>
    <property type="project" value="UniProtKB-KW"/>
</dbReference>
<gene>
    <name evidence="4" type="ORF">PROH_04735</name>
</gene>
<dbReference type="PRINTS" id="PR00081">
    <property type="entry name" value="GDHRDH"/>
</dbReference>
<dbReference type="STRING" id="317619.GCA_000332315_04230"/>
<dbReference type="PANTHER" id="PTHR24321:SF14">
    <property type="entry name" value="SHORT-CHAIN TYPE DEHYDROGENASE_REDUCTASE BLR2146-RELATED"/>
    <property type="match status" value="1"/>
</dbReference>
<comment type="similarity">
    <text evidence="1">Belongs to the short-chain dehydrogenases/reductases (SDR) family.</text>
</comment>
<sequence>MKSRWDDHYAQSLNNDPLALRVYTSRLLGQEPDLVLHGGGNTSVKATVANFFGEPEEVLYVKGSGWDLATIEAPGFAPVRLSVLQKLAALEQLTDSQMVTQQRAAMLDPHAPNPSVEAILHAIIPFKFVDHTHADGVVTLTNTPQGAALVRQIYGDRVLLIPYVMPGFILARKIWELTQGIDWSQYEGMILLNHGIFSFADDARTAYETMIKLVSEAEDYLTAQGAVTFALGDTPPATESDLESDLLTLARVRRQVSVVKGAAMVAQWDQRPEAVGFAQLPQVASIATRGPITPDHVIRTKLIPVVIEPDNPTAAIDTYAQAYGEYFQRHSDGQLTMLDPAPRWAVWPGQGTIAFDRSLKAAQIITDIIEHTRRTIQMGEALGGWTALGERDLFEMEYWELEQAKLGKGGAGAEFQGKVVLVTGAASGIGKACAEYFHSQGAAVLGVDLNAETPTILNKTGLVGLVGDVTDEGAIRGAIAATVRHFGGLDIVVSNAGIFPPGQTLEHLDADVWERSLAINLVSQRALLRYAIPFLKQGLDPAIVFVASRNVLAPGPGAAAYSVAKAGLTQLARVAALELAGDGVRVNVVHPDCVYDTGIWTTEVLEGRAQKYGLTVEEYKARNLLKQPVTSLEVARMVATLAGSVFAKTTGAQVPIDGGSDRVI</sequence>
<dbReference type="InterPro" id="IPR036291">
    <property type="entry name" value="NAD(P)-bd_dom_sf"/>
</dbReference>
<protein>
    <submittedName>
        <fullName evidence="4">Short-chain dehydrogenase</fullName>
    </submittedName>
</protein>
<dbReference type="OrthoDB" id="9774430at2"/>
<dbReference type="AlphaFoldDB" id="A0A0M2PYS6"/>
<organism evidence="4 5">
    <name type="scientific">Prochlorothrix hollandica PCC 9006 = CALU 1027</name>
    <dbReference type="NCBI Taxonomy" id="317619"/>
    <lineage>
        <taxon>Bacteria</taxon>
        <taxon>Bacillati</taxon>
        <taxon>Cyanobacteriota</taxon>
        <taxon>Cyanophyceae</taxon>
        <taxon>Prochlorotrichales</taxon>
        <taxon>Prochlorotrichaceae</taxon>
        <taxon>Prochlorothrix</taxon>
    </lineage>
</organism>
<dbReference type="Gene3D" id="3.40.225.10">
    <property type="entry name" value="Class II aldolase/adducin N-terminal domain"/>
    <property type="match status" value="1"/>
</dbReference>
<dbReference type="PROSITE" id="PS00061">
    <property type="entry name" value="ADH_SHORT"/>
    <property type="match status" value="1"/>
</dbReference>
<dbReference type="InterPro" id="IPR002347">
    <property type="entry name" value="SDR_fam"/>
</dbReference>
<dbReference type="PANTHER" id="PTHR24321">
    <property type="entry name" value="DEHYDROGENASES, SHORT CHAIN"/>
    <property type="match status" value="1"/>
</dbReference>
<dbReference type="SUPFAM" id="SSF53639">
    <property type="entry name" value="AraD/HMP-PK domain-like"/>
    <property type="match status" value="1"/>
</dbReference>
<dbReference type="InterPro" id="IPR020904">
    <property type="entry name" value="Sc_DH/Rdtase_CS"/>
</dbReference>
<dbReference type="NCBIfam" id="NF006196">
    <property type="entry name" value="PRK08324.2-4"/>
    <property type="match status" value="1"/>
</dbReference>
<dbReference type="eggNOG" id="COG3347">
    <property type="taxonomic scope" value="Bacteria"/>
</dbReference>
<dbReference type="FunFam" id="3.40.50.720:FF:000084">
    <property type="entry name" value="Short-chain dehydrogenase reductase"/>
    <property type="match status" value="1"/>
</dbReference>
<dbReference type="eggNOG" id="COG1028">
    <property type="taxonomic scope" value="Bacteria"/>
</dbReference>
<evidence type="ECO:0000313" key="5">
    <source>
        <dbReference type="Proteomes" id="UP000034681"/>
    </source>
</evidence>
<dbReference type="Pfam" id="PF00596">
    <property type="entry name" value="Aldolase_II"/>
    <property type="match status" value="1"/>
</dbReference>
<name>A0A0M2PYS6_PROHO</name>
<feature type="domain" description="Class II aldolase/adducin N-terminal" evidence="3">
    <location>
        <begin position="20"/>
        <end position="221"/>
    </location>
</feature>
<accession>A0A0M2PYS6</accession>
<dbReference type="Gene3D" id="3.40.50.720">
    <property type="entry name" value="NAD(P)-binding Rossmann-like Domain"/>
    <property type="match status" value="1"/>
</dbReference>
<evidence type="ECO:0000313" key="4">
    <source>
        <dbReference type="EMBL" id="KKJ01596.1"/>
    </source>
</evidence>
<dbReference type="InterPro" id="IPR036409">
    <property type="entry name" value="Aldolase_II/adducin_N_sf"/>
</dbReference>
<dbReference type="Proteomes" id="UP000034681">
    <property type="component" value="Unassembled WGS sequence"/>
</dbReference>
<evidence type="ECO:0000259" key="3">
    <source>
        <dbReference type="SMART" id="SM01007"/>
    </source>
</evidence>
<reference evidence="4" key="1">
    <citation type="submission" date="2012-04" db="EMBL/GenBank/DDBJ databases">
        <authorList>
            <person name="Borisov I.G."/>
            <person name="Ivanikova N.V."/>
            <person name="Pinevich A.V."/>
        </authorList>
    </citation>
    <scope>NUCLEOTIDE SEQUENCE [LARGE SCALE GENOMIC DNA]</scope>
    <source>
        <strain evidence="4">CALU 1027</strain>
    </source>
</reference>
<dbReference type="SMART" id="SM01007">
    <property type="entry name" value="Aldolase_II"/>
    <property type="match status" value="1"/>
</dbReference>
<dbReference type="RefSeq" id="WP_017714350.1">
    <property type="nucleotide sequence ID" value="NZ_KB235941.1"/>
</dbReference>
<keyword evidence="5" id="KW-1185">Reference proteome</keyword>
<dbReference type="SUPFAM" id="SSF51735">
    <property type="entry name" value="NAD(P)-binding Rossmann-fold domains"/>
    <property type="match status" value="1"/>
</dbReference>
<dbReference type="EMBL" id="AJTX02000002">
    <property type="protein sequence ID" value="KKJ01596.1"/>
    <property type="molecule type" value="Genomic_DNA"/>
</dbReference>
<proteinExistence type="inferred from homology"/>
<evidence type="ECO:0000256" key="1">
    <source>
        <dbReference type="ARBA" id="ARBA00006484"/>
    </source>
</evidence>
<dbReference type="InterPro" id="IPR001303">
    <property type="entry name" value="Aldolase_II/adducin_N"/>
</dbReference>
<dbReference type="PRINTS" id="PR00080">
    <property type="entry name" value="SDRFAMILY"/>
</dbReference>
<evidence type="ECO:0000256" key="2">
    <source>
        <dbReference type="ARBA" id="ARBA00023002"/>
    </source>
</evidence>